<sequence>MSNGLMAQTGGADKLAKSNPMQRLGEPEDIAGAVIYLASRAGSHVNGETLAVDGGALWQRGELNVSDSKL</sequence>
<keyword evidence="2" id="KW-1185">Reference proteome</keyword>
<dbReference type="EMBL" id="JANAKD010000410">
    <property type="protein sequence ID" value="KAJ3494132.1"/>
    <property type="molecule type" value="Genomic_DNA"/>
</dbReference>
<proteinExistence type="predicted"/>
<accession>A0ACC1QYD8</accession>
<gene>
    <name evidence="1" type="ORF">NLG97_g4273</name>
</gene>
<protein>
    <submittedName>
        <fullName evidence="1">Uncharacterized protein</fullName>
    </submittedName>
</protein>
<evidence type="ECO:0000313" key="2">
    <source>
        <dbReference type="Proteomes" id="UP001148737"/>
    </source>
</evidence>
<organism evidence="1 2">
    <name type="scientific">Lecanicillium saksenae</name>
    <dbReference type="NCBI Taxonomy" id="468837"/>
    <lineage>
        <taxon>Eukaryota</taxon>
        <taxon>Fungi</taxon>
        <taxon>Dikarya</taxon>
        <taxon>Ascomycota</taxon>
        <taxon>Pezizomycotina</taxon>
        <taxon>Sordariomycetes</taxon>
        <taxon>Hypocreomycetidae</taxon>
        <taxon>Hypocreales</taxon>
        <taxon>Cordycipitaceae</taxon>
        <taxon>Lecanicillium</taxon>
    </lineage>
</organism>
<name>A0ACC1QYD8_9HYPO</name>
<reference evidence="1" key="1">
    <citation type="submission" date="2022-07" db="EMBL/GenBank/DDBJ databases">
        <title>Genome Sequence of Lecanicillium saksenae.</title>
        <authorList>
            <person name="Buettner E."/>
        </authorList>
    </citation>
    <scope>NUCLEOTIDE SEQUENCE</scope>
    <source>
        <strain evidence="1">VT-O1</strain>
    </source>
</reference>
<evidence type="ECO:0000313" key="1">
    <source>
        <dbReference type="EMBL" id="KAJ3494132.1"/>
    </source>
</evidence>
<dbReference type="Proteomes" id="UP001148737">
    <property type="component" value="Unassembled WGS sequence"/>
</dbReference>
<comment type="caution">
    <text evidence="1">The sequence shown here is derived from an EMBL/GenBank/DDBJ whole genome shotgun (WGS) entry which is preliminary data.</text>
</comment>